<dbReference type="RefSeq" id="XP_032451633.1">
    <property type="nucleotide sequence ID" value="XM_032595742.1"/>
</dbReference>
<feature type="domain" description="C2H2-type" evidence="2">
    <location>
        <begin position="2"/>
        <end position="24"/>
    </location>
</feature>
<dbReference type="InterPro" id="IPR013087">
    <property type="entry name" value="Znf_C2H2_type"/>
</dbReference>
<proteinExistence type="predicted"/>
<keyword evidence="1" id="KW-0479">Metal-binding</keyword>
<dbReference type="InParanoid" id="A0A7M7QLJ4"/>
<keyword evidence="1" id="KW-0862">Zinc</keyword>
<evidence type="ECO:0000256" key="1">
    <source>
        <dbReference type="PROSITE-ProRule" id="PRU00042"/>
    </source>
</evidence>
<evidence type="ECO:0000313" key="3">
    <source>
        <dbReference type="EnsemblMetazoa" id="XP_032451633"/>
    </source>
</evidence>
<protein>
    <recommendedName>
        <fullName evidence="2">C2H2-type domain-containing protein</fullName>
    </recommendedName>
</protein>
<dbReference type="SMART" id="SM00355">
    <property type="entry name" value="ZnF_C2H2"/>
    <property type="match status" value="3"/>
</dbReference>
<reference evidence="3" key="1">
    <citation type="submission" date="2021-01" db="UniProtKB">
        <authorList>
            <consortium name="EnsemblMetazoa"/>
        </authorList>
    </citation>
    <scope>IDENTIFICATION</scope>
</reference>
<keyword evidence="1" id="KW-0863">Zinc-finger</keyword>
<sequence>MFACDNCTSVFTNIILYNDHQKVHRSSVVNKITCVYTGCRTALKNYLSFRKHLVRFHRSHFCYSCKHSGCQYKCTSVLMLKKHKEIHSNVKRSFANKISHSQISSLEIPVFPKSLNVNNILNPLKRRNAFTEIDTGKFTNDSHNPPKMMKLSNECNEIDMNHKDVLRTEFLENSTVLDLYSHGVSRTHSFSTIVMAKSNDVLENADFPILQSIDFDKNKSSHDRNDENIENTPNSLTVNSLNWEVKQYISCERNETEVVDLIQNLAKIYLQLSVKHFATESVLQGVMNGMYSVFDSCKAKFTELLYHSNVNDKDNVSSIFCKSFNSFINSHDPKNGILRSTFTRKQYYKKEYNFIQPIEVPILDDDGKETQCYFSYVPVLETIKTWLLNDNVRPFCINPRKSTTAQGLFDVKDGNVIKNSEFFNKNNTVQLGFYQDAFEVCNPLGASKSKFKLIGVYVTLLNLPAFLRSKTDNIKLIMLCNNNFVTKFGWKKILRNLLLDLHTLENEGINITINSEHMKFTGSIAACIGDNLGNHSIGGYVENFSSAQFICQYCEIMLKDFRENPFDRKQLRNIANYDKHAAEAEYLKKPVKGIKMKSPLNQLQNFHVAGPGLAPCVAHDLFEGIVSYDLYLIITYFIKKKWVRLGLLNYRLNTIKLSNETKNFIPYIKMNSTKKILTGSASQLKRLVLILPLALYDRIKDPYDEVWKLLLLLREICCIVSSPALSFNQIAILSNIISEYIYSRSTYFTNPLRPKHEFLMHYPKLFYEFGPLKHVWTLRFESKHSYFKSIVESLRNFKKIHMTLAEKHELLQALLERQYDIVVESKDAIPYISSEYETEISSLINDYISSNSKTISHVAKNVTFCNIQYSENMSICIGKNTFGNFIICNIKYILINDKFNYIYFVGWTDEIIPFEELGVYEKVEYKGSENISRWLSIFPYSYLLSPDPLPTYNLKSYPVYLMKYLPFDPMA</sequence>
<dbReference type="GO" id="GO:0008270">
    <property type="term" value="F:zinc ion binding"/>
    <property type="evidence" value="ECO:0007669"/>
    <property type="project" value="UniProtKB-KW"/>
</dbReference>
<dbReference type="EnsemblMetazoa" id="XM_032595742">
    <property type="protein sequence ID" value="XP_032451633"/>
    <property type="gene ID" value="LOC103317814"/>
</dbReference>
<dbReference type="OrthoDB" id="7700134at2759"/>
<accession>A0A7M7QLJ4</accession>
<dbReference type="GeneID" id="103317814"/>
<dbReference type="AlphaFoldDB" id="A0A7M7QLJ4"/>
<keyword evidence="4" id="KW-1185">Reference proteome</keyword>
<dbReference type="Proteomes" id="UP000002358">
    <property type="component" value="Chromosome 1"/>
</dbReference>
<evidence type="ECO:0000259" key="2">
    <source>
        <dbReference type="PROSITE" id="PS50157"/>
    </source>
</evidence>
<evidence type="ECO:0000313" key="4">
    <source>
        <dbReference type="Proteomes" id="UP000002358"/>
    </source>
</evidence>
<organism evidence="3 4">
    <name type="scientific">Nasonia vitripennis</name>
    <name type="common">Parasitic wasp</name>
    <dbReference type="NCBI Taxonomy" id="7425"/>
    <lineage>
        <taxon>Eukaryota</taxon>
        <taxon>Metazoa</taxon>
        <taxon>Ecdysozoa</taxon>
        <taxon>Arthropoda</taxon>
        <taxon>Hexapoda</taxon>
        <taxon>Insecta</taxon>
        <taxon>Pterygota</taxon>
        <taxon>Neoptera</taxon>
        <taxon>Endopterygota</taxon>
        <taxon>Hymenoptera</taxon>
        <taxon>Apocrita</taxon>
        <taxon>Proctotrupomorpha</taxon>
        <taxon>Chalcidoidea</taxon>
        <taxon>Pteromalidae</taxon>
        <taxon>Pteromalinae</taxon>
        <taxon>Nasonia</taxon>
    </lineage>
</organism>
<name>A0A7M7QLJ4_NASVI</name>
<dbReference type="PROSITE" id="PS00028">
    <property type="entry name" value="ZINC_FINGER_C2H2_1"/>
    <property type="match status" value="2"/>
</dbReference>
<dbReference type="PROSITE" id="PS50157">
    <property type="entry name" value="ZINC_FINGER_C2H2_2"/>
    <property type="match status" value="1"/>
</dbReference>